<evidence type="ECO:0000313" key="1">
    <source>
        <dbReference type="EMBL" id="KAH7987419.1"/>
    </source>
</evidence>
<evidence type="ECO:0000313" key="2">
    <source>
        <dbReference type="Proteomes" id="UP000827872"/>
    </source>
</evidence>
<name>A0ACB8E5D5_9SAUR</name>
<dbReference type="EMBL" id="CM037630">
    <property type="protein sequence ID" value="KAH7987419.1"/>
    <property type="molecule type" value="Genomic_DNA"/>
</dbReference>
<reference evidence="1" key="1">
    <citation type="submission" date="2021-08" db="EMBL/GenBank/DDBJ databases">
        <title>The first chromosome-level gecko genome reveals the dynamic sex chromosomes of Neotropical dwarf geckos (Sphaerodactylidae: Sphaerodactylus).</title>
        <authorList>
            <person name="Pinto B.J."/>
            <person name="Keating S.E."/>
            <person name="Gamble T."/>
        </authorList>
    </citation>
    <scope>NUCLEOTIDE SEQUENCE</scope>
    <source>
        <strain evidence="1">TG3544</strain>
    </source>
</reference>
<comment type="caution">
    <text evidence="1">The sequence shown here is derived from an EMBL/GenBank/DDBJ whole genome shotgun (WGS) entry which is preliminary data.</text>
</comment>
<sequence length="72" mass="7784">MELFAASCVAALRSLGGPRAATALSRSTVVLPRPPGHEDCPGFVQLCERIHMKTMPAAMFRLLTGQETPLYI</sequence>
<proteinExistence type="predicted"/>
<gene>
    <name evidence="1" type="ORF">K3G42_004773</name>
</gene>
<organism evidence="1 2">
    <name type="scientific">Sphaerodactylus townsendi</name>
    <dbReference type="NCBI Taxonomy" id="933632"/>
    <lineage>
        <taxon>Eukaryota</taxon>
        <taxon>Metazoa</taxon>
        <taxon>Chordata</taxon>
        <taxon>Craniata</taxon>
        <taxon>Vertebrata</taxon>
        <taxon>Euteleostomi</taxon>
        <taxon>Lepidosauria</taxon>
        <taxon>Squamata</taxon>
        <taxon>Bifurcata</taxon>
        <taxon>Gekkota</taxon>
        <taxon>Sphaerodactylidae</taxon>
        <taxon>Sphaerodactylus</taxon>
    </lineage>
</organism>
<dbReference type="Proteomes" id="UP000827872">
    <property type="component" value="Linkage Group LG17"/>
</dbReference>
<keyword evidence="2" id="KW-1185">Reference proteome</keyword>
<accession>A0ACB8E5D5</accession>
<protein>
    <submittedName>
        <fullName evidence="1">Uncharacterized protein</fullName>
    </submittedName>
</protein>